<feature type="region of interest" description="Disordered" evidence="1">
    <location>
        <begin position="182"/>
        <end position="226"/>
    </location>
</feature>
<dbReference type="AlphaFoldDB" id="A0A0N0P4U6"/>
<dbReference type="OMA" id="EKLYKWA"/>
<feature type="compositionally biased region" description="Pro residues" evidence="1">
    <location>
        <begin position="99"/>
        <end position="109"/>
    </location>
</feature>
<proteinExistence type="predicted"/>
<keyword evidence="3" id="KW-1185">Reference proteome</keyword>
<feature type="compositionally biased region" description="Polar residues" evidence="1">
    <location>
        <begin position="74"/>
        <end position="86"/>
    </location>
</feature>
<gene>
    <name evidence="2" type="ORF">ABL78_5206</name>
</gene>
<sequence>MKSALPGQLTVAEQVAALPPLPQLLGLDSAESEGAYKAANNSKRVGATSTRAASTNRPHAVRKEAKKEALTLPPVTTTLSKKSVSPSPHLEKEEEAREPSPPPPSPPRCPGGVREWRHVQSTLQLPLAYRGEDDVKLTLRLLHSLPFFSSLLDDDLLTLAEAMSLVEVADAGKVVLRKRARLRSPPPGNNTNAAADVASAPTPSAIAKEPATPNEDDDDDGTTAARPNWMVPATELFQHFRLQMAQGEQPSLPPACLKAQTSKVAPVAKVSTSVGSRSSTRKKTIKRASANDLYFSAEAKDAQAADELREPLFDVPEEWSDEEDGDDEVRDSTEPFVVVLLSGHCELRWPRHHGPTEGPNTPSHYAYQVQPGDAMGYALVWYALPAGAQYVTTSACMFLKVSGDGQSYEIKDRLHRAYRRANEVVYKAQKTYLAEKLRKPLFTGIPASEKEKGADARRAPMSATVVTIDEHNEVNDAANPQHSSTALSGILKPETSTTSLDALLNLAARQLIPIRIPGAATVVQEGLFPATECALYFVVEGSCSVVRRLWSQDQQRLEARKLQLLKELTPPNGIRPVLTTMPSTSSMEVAQLHPGDYCGDLAYLRVDPDHAISNDAEWTSAYWKSTFAIDSAVAEEEEAGLTSSLRARRLNAQIATDAGEEATESKSLLRRHKATVITQCTTLIYVLLPAAAAGVVRGAVLERMKENARRCSSYTSLLTEYEKLYKWAIYKEKVLWEQSSKSLVPLR</sequence>
<dbReference type="VEuPathDB" id="TriTrypDB:Lsey_0170_0030"/>
<comment type="caution">
    <text evidence="2">The sequence shown here is derived from an EMBL/GenBank/DDBJ whole genome shotgun (WGS) entry which is preliminary data.</text>
</comment>
<dbReference type="EMBL" id="LJSK01000170">
    <property type="protein sequence ID" value="KPI85719.1"/>
    <property type="molecule type" value="Genomic_DNA"/>
</dbReference>
<evidence type="ECO:0000256" key="1">
    <source>
        <dbReference type="SAM" id="MobiDB-lite"/>
    </source>
</evidence>
<reference evidence="2 3" key="1">
    <citation type="journal article" date="2015" name="PLoS Pathog.">
        <title>Leptomonas seymouri: Adaptations to the Dixenous Life Cycle Analyzed by Genome Sequencing, Transcriptome Profiling and Co-infection with Leishmania donovani.</title>
        <authorList>
            <person name="Kraeva N."/>
            <person name="Butenko A."/>
            <person name="Hlavacova J."/>
            <person name="Kostygov A."/>
            <person name="Myskova J."/>
            <person name="Grybchuk D."/>
            <person name="Lestinova T."/>
            <person name="Votypka J."/>
            <person name="Volf P."/>
            <person name="Opperdoes F."/>
            <person name="Flegontov P."/>
            <person name="Lukes J."/>
            <person name="Yurchenko V."/>
        </authorList>
    </citation>
    <scope>NUCLEOTIDE SEQUENCE [LARGE SCALE GENOMIC DNA]</scope>
    <source>
        <strain evidence="2 3">ATCC 30220</strain>
    </source>
</reference>
<evidence type="ECO:0000313" key="2">
    <source>
        <dbReference type="EMBL" id="KPI85719.1"/>
    </source>
</evidence>
<feature type="compositionally biased region" description="Basic and acidic residues" evidence="1">
    <location>
        <begin position="89"/>
        <end position="98"/>
    </location>
</feature>
<dbReference type="InterPro" id="IPR014710">
    <property type="entry name" value="RmlC-like_jellyroll"/>
</dbReference>
<protein>
    <submittedName>
        <fullName evidence="2">Uncharacterized protein</fullName>
    </submittedName>
</protein>
<accession>A0A0N0P4U6</accession>
<dbReference type="OrthoDB" id="273202at2759"/>
<name>A0A0N0P4U6_LEPSE</name>
<organism evidence="2 3">
    <name type="scientific">Leptomonas seymouri</name>
    <dbReference type="NCBI Taxonomy" id="5684"/>
    <lineage>
        <taxon>Eukaryota</taxon>
        <taxon>Discoba</taxon>
        <taxon>Euglenozoa</taxon>
        <taxon>Kinetoplastea</taxon>
        <taxon>Metakinetoplastina</taxon>
        <taxon>Trypanosomatida</taxon>
        <taxon>Trypanosomatidae</taxon>
        <taxon>Leishmaniinae</taxon>
        <taxon>Leptomonas</taxon>
    </lineage>
</organism>
<dbReference type="Gene3D" id="2.60.120.10">
    <property type="entry name" value="Jelly Rolls"/>
    <property type="match status" value="1"/>
</dbReference>
<feature type="compositionally biased region" description="Polar residues" evidence="1">
    <location>
        <begin position="39"/>
        <end position="57"/>
    </location>
</feature>
<feature type="region of interest" description="Disordered" evidence="1">
    <location>
        <begin position="35"/>
        <end position="113"/>
    </location>
</feature>
<evidence type="ECO:0000313" key="3">
    <source>
        <dbReference type="Proteomes" id="UP000038009"/>
    </source>
</evidence>
<dbReference type="Proteomes" id="UP000038009">
    <property type="component" value="Unassembled WGS sequence"/>
</dbReference>